<evidence type="ECO:0000256" key="2">
    <source>
        <dbReference type="ARBA" id="ARBA00022737"/>
    </source>
</evidence>
<dbReference type="AlphaFoldDB" id="A0A9Q0M388"/>
<feature type="domain" description="INTS4 8 helical bundle" evidence="4">
    <location>
        <begin position="462"/>
        <end position="662"/>
    </location>
</feature>
<dbReference type="Proteomes" id="UP001142055">
    <property type="component" value="Chromosome 3"/>
</dbReference>
<evidence type="ECO:0000313" key="6">
    <source>
        <dbReference type="EMBL" id="KAJ6218476.1"/>
    </source>
</evidence>
<protein>
    <recommendedName>
        <fullName evidence="8">Integrator complex subunit 4</fullName>
    </recommendedName>
</protein>
<dbReference type="InterPro" id="IPR011989">
    <property type="entry name" value="ARM-like"/>
</dbReference>
<evidence type="ECO:0000259" key="4">
    <source>
        <dbReference type="Pfam" id="PF24493"/>
    </source>
</evidence>
<evidence type="ECO:0008006" key="8">
    <source>
        <dbReference type="Google" id="ProtNLM"/>
    </source>
</evidence>
<keyword evidence="3" id="KW-0539">Nucleus</keyword>
<dbReference type="OrthoDB" id="18190at2759"/>
<proteinExistence type="predicted"/>
<gene>
    <name evidence="6" type="ORF">RDWZM_009633</name>
</gene>
<evidence type="ECO:0000256" key="1">
    <source>
        <dbReference type="ARBA" id="ARBA00004123"/>
    </source>
</evidence>
<dbReference type="PANTHER" id="PTHR20938">
    <property type="entry name" value="INTEGRATOR COMPLEX SUBUNIT 4"/>
    <property type="match status" value="1"/>
</dbReference>
<dbReference type="SUPFAM" id="SSF48371">
    <property type="entry name" value="ARM repeat"/>
    <property type="match status" value="1"/>
</dbReference>
<dbReference type="InterPro" id="IPR000357">
    <property type="entry name" value="HEAT"/>
</dbReference>
<keyword evidence="2" id="KW-0677">Repeat</keyword>
<dbReference type="GO" id="GO:0032039">
    <property type="term" value="C:integrator complex"/>
    <property type="evidence" value="ECO:0007669"/>
    <property type="project" value="TreeGrafter"/>
</dbReference>
<dbReference type="InterPro" id="IPR016024">
    <property type="entry name" value="ARM-type_fold"/>
</dbReference>
<dbReference type="OMA" id="GNRHPDY"/>
<comment type="subcellular location">
    <subcellularLocation>
        <location evidence="1">Nucleus</location>
    </subcellularLocation>
</comment>
<dbReference type="PANTHER" id="PTHR20938:SF0">
    <property type="entry name" value="INTEGRATOR COMPLEX SUBUNIT 4"/>
    <property type="match status" value="1"/>
</dbReference>
<reference evidence="6" key="1">
    <citation type="submission" date="2022-12" db="EMBL/GenBank/DDBJ databases">
        <title>Genome assemblies of Blomia tropicalis.</title>
        <authorList>
            <person name="Cui Y."/>
        </authorList>
    </citation>
    <scope>NUCLEOTIDE SEQUENCE</scope>
    <source>
        <tissue evidence="6">Adult mites</tissue>
    </source>
</reference>
<feature type="domain" description="Integrator complex subunit 4/Protein SIEL C-terminal Ig-like" evidence="5">
    <location>
        <begin position="685"/>
        <end position="834"/>
    </location>
</feature>
<dbReference type="GO" id="GO:0016180">
    <property type="term" value="P:snRNA processing"/>
    <property type="evidence" value="ECO:0007669"/>
    <property type="project" value="TreeGrafter"/>
</dbReference>
<dbReference type="InterPro" id="IPR056235">
    <property type="entry name" value="INTS4_8HBD"/>
</dbReference>
<dbReference type="InterPro" id="IPR057412">
    <property type="entry name" value="INTS4_C"/>
</dbReference>
<organism evidence="6 7">
    <name type="scientific">Blomia tropicalis</name>
    <name type="common">Mite</name>
    <dbReference type="NCBI Taxonomy" id="40697"/>
    <lineage>
        <taxon>Eukaryota</taxon>
        <taxon>Metazoa</taxon>
        <taxon>Ecdysozoa</taxon>
        <taxon>Arthropoda</taxon>
        <taxon>Chelicerata</taxon>
        <taxon>Arachnida</taxon>
        <taxon>Acari</taxon>
        <taxon>Acariformes</taxon>
        <taxon>Sarcoptiformes</taxon>
        <taxon>Astigmata</taxon>
        <taxon>Glycyphagoidea</taxon>
        <taxon>Echimyopodidae</taxon>
        <taxon>Blomia</taxon>
    </lineage>
</organism>
<name>A0A9Q0M388_BLOTA</name>
<evidence type="ECO:0000313" key="7">
    <source>
        <dbReference type="Proteomes" id="UP001142055"/>
    </source>
</evidence>
<dbReference type="Pfam" id="PF02985">
    <property type="entry name" value="HEAT"/>
    <property type="match status" value="1"/>
</dbReference>
<dbReference type="EMBL" id="JAPWDV010000003">
    <property type="protein sequence ID" value="KAJ6218476.1"/>
    <property type="molecule type" value="Genomic_DNA"/>
</dbReference>
<dbReference type="Gene3D" id="1.25.10.10">
    <property type="entry name" value="Leucine-rich Repeat Variant"/>
    <property type="match status" value="2"/>
</dbReference>
<accession>A0A9Q0M388</accession>
<comment type="caution">
    <text evidence="6">The sequence shown here is derived from an EMBL/GenBank/DDBJ whole genome shotgun (WGS) entry which is preliminary data.</text>
</comment>
<evidence type="ECO:0000256" key="3">
    <source>
        <dbReference type="ARBA" id="ARBA00023242"/>
    </source>
</evidence>
<dbReference type="Pfam" id="PF25458">
    <property type="entry name" value="INTS4_C"/>
    <property type="match status" value="1"/>
</dbReference>
<sequence>MDLQTIQQRLIQADTNYLDKNDCLNQLVNLLANQPNVTLDQSEVHSVVKLLRDFSHHHDPRVRSTALVSLLKLYENGIELDISLYGEFCDLLNDEYEGARITAMKLIQILSHKYTDCLSYLGDGEQIRMADDAFAKICSMFSDSSTTVRVVAASLLGKFTNVSLNFLHQTLDKKLMSNLRKKKSAHQRHKETFEAGEWCSGRKWANDAPLEESYPETINLMNVGACGAFIHGLEDEFCDVRMASLESLCVLAQEFPSFAQQSLDFLVDMFNDEIQEIRLNAIKCLARISKSNITLREDQIDIILAVLEDFSAEIREALHHMLANCKLTTRTALKSTIDSLIINLKRYPSDLESIWSCLQKLGQNNVHLTLSLVPELLSIHPFFQKADNSLDDKDYISRLIIIFNAAKDCPSIMELLDKANRLHYFCLKVSYPEYIPELEYLSRYESKYDIKPNLNNCEKIDDFFHKIFERIRNLMKVDQCSIKVQLSILSNAIGDLQKLAQLHSQVAPSCNFFSTYLQCQISLRKILSNGNWINTFLLSPSQSNIFRSSLQQLLSSTFTMMNCFHALHPLHIVCIQQTRVKAMALQLIAIVHGSNTSALGLCDAFLSEMAVLQRMLTQHNIKSDEIIPLMNQKISELDQPKPGTVARALQPLFVSSNISKICDLTNMLDKDAFINYKKIKMTSAVILDPRDKPDFVYKFTAGLVLELPFTANIENVKDIKNVRFKIQYPDQQTQLVQPKLNEFRPRDEIETSMEDDQVHHYRLVTKICISSPGAWSDSANIEISLLLDFRDSSSTSLSTNQGSLNKSSGIRSTNSDENLVIDICKPIRLTICPTKPKKLII</sequence>
<evidence type="ECO:0000259" key="5">
    <source>
        <dbReference type="Pfam" id="PF25458"/>
    </source>
</evidence>
<dbReference type="Pfam" id="PF24493">
    <property type="entry name" value="INTS4_8HBD"/>
    <property type="match status" value="1"/>
</dbReference>
<keyword evidence="7" id="KW-1185">Reference proteome</keyword>